<sequence length="232" mass="25810">MGGKTVVSWSGGKDSSLTIYSLYRMGFDVEGVLVTVDSTSKRVTGHRVPLEAVEAQARAAGLELHIAWLPGDLPSEEVYRSIVLETLRELRMKGYRYIGHGDVFLWDMIEYKRRLAEKAGLEAVYPLVGFGSRGVVEAFFTLGFEALVVSVDTARLPGWLACSRFSREFVENLPSTVDVAGEYGEFHTLVYNAPFFQEPLRPSVAGVYREGWRSLCEVSLGPWRRGASLSHP</sequence>
<feature type="domain" description="Diphthamide synthase" evidence="1">
    <location>
        <begin position="3"/>
        <end position="205"/>
    </location>
</feature>
<keyword evidence="3" id="KW-1185">Reference proteome</keyword>
<evidence type="ECO:0000313" key="3">
    <source>
        <dbReference type="Proteomes" id="UP000002518"/>
    </source>
</evidence>
<gene>
    <name evidence="2" type="ordered locus">APE_2042.1</name>
</gene>
<dbReference type="Pfam" id="PF01902">
    <property type="entry name" value="Diphthami_syn_2"/>
    <property type="match status" value="1"/>
</dbReference>
<name>Q9YA97_AERPE</name>
<accession>Q9YA97</accession>
<proteinExistence type="predicted"/>
<dbReference type="EMBL" id="BA000002">
    <property type="protein sequence ID" value="BAA81052.2"/>
    <property type="molecule type" value="Genomic_DNA"/>
</dbReference>
<dbReference type="GeneID" id="1445149"/>
<evidence type="ECO:0000259" key="1">
    <source>
        <dbReference type="Pfam" id="PF01902"/>
    </source>
</evidence>
<reference evidence="2 3" key="1">
    <citation type="journal article" date="1999" name="DNA Res.">
        <title>Complete genome sequence of an aerobic hyper-thermophilic crenarchaeon, Aeropyrum pernix K1.</title>
        <authorList>
            <person name="Kawarabayasi Y."/>
            <person name="Hino Y."/>
            <person name="Horikawa H."/>
            <person name="Yamazaki S."/>
            <person name="Haikawa Y."/>
            <person name="Jin-no K."/>
            <person name="Takahashi M."/>
            <person name="Sekine M."/>
            <person name="Baba S."/>
            <person name="Ankai A."/>
            <person name="Kosugi H."/>
            <person name="Hosoyama A."/>
            <person name="Fukui S."/>
            <person name="Nagai Y."/>
            <person name="Nishijima K."/>
            <person name="Nakazawa H."/>
            <person name="Takamiya M."/>
            <person name="Masuda S."/>
            <person name="Funahashi T."/>
            <person name="Tanaka T."/>
            <person name="Kudoh Y."/>
            <person name="Yamazaki J."/>
            <person name="Kushida N."/>
            <person name="Oguchi A."/>
            <person name="Aoki K."/>
            <person name="Kubota K."/>
            <person name="Nakamura Y."/>
            <person name="Nomura N."/>
            <person name="Sako Y."/>
            <person name="Kikuchi H."/>
        </authorList>
    </citation>
    <scope>NUCLEOTIDE SEQUENCE [LARGE SCALE GENOMIC DNA]</scope>
    <source>
        <strain evidence="3">ATCC 700893 / DSM 11879 / JCM 9820 / NBRC 100138 / K1</strain>
    </source>
</reference>
<dbReference type="Gene3D" id="3.40.50.620">
    <property type="entry name" value="HUPs"/>
    <property type="match status" value="1"/>
</dbReference>
<organism evidence="2 3">
    <name type="scientific">Aeropyrum pernix (strain ATCC 700893 / DSM 11879 / JCM 9820 / NBRC 100138 / K1)</name>
    <dbReference type="NCBI Taxonomy" id="272557"/>
    <lineage>
        <taxon>Archaea</taxon>
        <taxon>Thermoproteota</taxon>
        <taxon>Thermoprotei</taxon>
        <taxon>Desulfurococcales</taxon>
        <taxon>Desulfurococcaceae</taxon>
        <taxon>Aeropyrum</taxon>
    </lineage>
</organism>
<dbReference type="KEGG" id="ape:APE_2042.1"/>
<dbReference type="Gene3D" id="3.90.1490.10">
    <property type="entry name" value="putative n-type atp pyrophosphatase, domain 2"/>
    <property type="match status" value="1"/>
</dbReference>
<dbReference type="CDD" id="cd01994">
    <property type="entry name" value="AANH_PF0828-like"/>
    <property type="match status" value="1"/>
</dbReference>
<dbReference type="eggNOG" id="arCOG00036">
    <property type="taxonomic scope" value="Archaea"/>
</dbReference>
<dbReference type="STRING" id="272557.APE_2042.1"/>
<dbReference type="InterPro" id="IPR002761">
    <property type="entry name" value="Diphthami_syn_dom"/>
</dbReference>
<dbReference type="InterPro" id="IPR014729">
    <property type="entry name" value="Rossmann-like_a/b/a_fold"/>
</dbReference>
<protein>
    <recommendedName>
        <fullName evidence="1">Diphthamide synthase domain-containing protein</fullName>
    </recommendedName>
</protein>
<dbReference type="AlphaFoldDB" id="Q9YA97"/>
<dbReference type="Proteomes" id="UP000002518">
    <property type="component" value="Chromosome"/>
</dbReference>
<dbReference type="PIR" id="D72508">
    <property type="entry name" value="D72508"/>
</dbReference>
<dbReference type="SUPFAM" id="SSF52402">
    <property type="entry name" value="Adenine nucleotide alpha hydrolases-like"/>
    <property type="match status" value="1"/>
</dbReference>
<dbReference type="RefSeq" id="WP_010866754.1">
    <property type="nucleotide sequence ID" value="NC_000854.2"/>
</dbReference>
<dbReference type="EnsemblBacteria" id="BAA81052">
    <property type="protein sequence ID" value="BAA81052"/>
    <property type="gene ID" value="APE_2042.1"/>
</dbReference>
<evidence type="ECO:0000313" key="2">
    <source>
        <dbReference type="EMBL" id="BAA81052.2"/>
    </source>
</evidence>